<dbReference type="AlphaFoldDB" id="A0A9N9GZJ3"/>
<dbReference type="EMBL" id="CAJVPK010005731">
    <property type="protein sequence ID" value="CAG8646457.1"/>
    <property type="molecule type" value="Genomic_DNA"/>
</dbReference>
<feature type="non-terminal residue" evidence="1">
    <location>
        <position position="44"/>
    </location>
</feature>
<gene>
    <name evidence="1" type="ORF">DEBURN_LOCUS11330</name>
</gene>
<evidence type="ECO:0000313" key="2">
    <source>
        <dbReference type="Proteomes" id="UP000789706"/>
    </source>
</evidence>
<reference evidence="1" key="1">
    <citation type="submission" date="2021-06" db="EMBL/GenBank/DDBJ databases">
        <authorList>
            <person name="Kallberg Y."/>
            <person name="Tangrot J."/>
            <person name="Rosling A."/>
        </authorList>
    </citation>
    <scope>NUCLEOTIDE SEQUENCE</scope>
    <source>
        <strain evidence="1">AZ414A</strain>
    </source>
</reference>
<proteinExistence type="predicted"/>
<accession>A0A9N9GZJ3</accession>
<protein>
    <submittedName>
        <fullName evidence="1">4511_t:CDS:1</fullName>
    </submittedName>
</protein>
<sequence length="44" mass="5046">KLSRDLTDLKSNRTDNLESSNRLIDKNQNGDTIIITDSNKIKEK</sequence>
<organism evidence="1 2">
    <name type="scientific">Diversispora eburnea</name>
    <dbReference type="NCBI Taxonomy" id="1213867"/>
    <lineage>
        <taxon>Eukaryota</taxon>
        <taxon>Fungi</taxon>
        <taxon>Fungi incertae sedis</taxon>
        <taxon>Mucoromycota</taxon>
        <taxon>Glomeromycotina</taxon>
        <taxon>Glomeromycetes</taxon>
        <taxon>Diversisporales</taxon>
        <taxon>Diversisporaceae</taxon>
        <taxon>Diversispora</taxon>
    </lineage>
</organism>
<name>A0A9N9GZJ3_9GLOM</name>
<feature type="non-terminal residue" evidence="1">
    <location>
        <position position="1"/>
    </location>
</feature>
<evidence type="ECO:0000313" key="1">
    <source>
        <dbReference type="EMBL" id="CAG8646457.1"/>
    </source>
</evidence>
<keyword evidence="2" id="KW-1185">Reference proteome</keyword>
<comment type="caution">
    <text evidence="1">The sequence shown here is derived from an EMBL/GenBank/DDBJ whole genome shotgun (WGS) entry which is preliminary data.</text>
</comment>
<dbReference type="Proteomes" id="UP000789706">
    <property type="component" value="Unassembled WGS sequence"/>
</dbReference>